<protein>
    <recommendedName>
        <fullName evidence="3">HlyD family secretion protein</fullName>
    </recommendedName>
</protein>
<name>A0A1D7QF85_9SPHI</name>
<dbReference type="EMBL" id="CP017141">
    <property type="protein sequence ID" value="AOM77343.1"/>
    <property type="molecule type" value="Genomic_DNA"/>
</dbReference>
<dbReference type="Gene3D" id="2.40.30.170">
    <property type="match status" value="1"/>
</dbReference>
<organism evidence="1 2">
    <name type="scientific">Pedobacter steynii</name>
    <dbReference type="NCBI Taxonomy" id="430522"/>
    <lineage>
        <taxon>Bacteria</taxon>
        <taxon>Pseudomonadati</taxon>
        <taxon>Bacteroidota</taxon>
        <taxon>Sphingobacteriia</taxon>
        <taxon>Sphingobacteriales</taxon>
        <taxon>Sphingobacteriaceae</taxon>
        <taxon>Pedobacter</taxon>
    </lineage>
</organism>
<dbReference type="AlphaFoldDB" id="A0A1D7QF85"/>
<evidence type="ECO:0008006" key="3">
    <source>
        <dbReference type="Google" id="ProtNLM"/>
    </source>
</evidence>
<proteinExistence type="predicted"/>
<evidence type="ECO:0000313" key="2">
    <source>
        <dbReference type="Proteomes" id="UP000094313"/>
    </source>
</evidence>
<sequence>MKFYSALPVSYMKNIFIISFLMLICGLAKAQSNREDIEIRWPKTEKWVLDEKLSIQVDFSRRRQKWDLKDDQGTWQKIAMIFNDDITKNTKSLDSINVLPDLSNDKGIVFNLLAEKRSGPFPYKLISLENRTLKSEQTPVSSLTYLVDGKTCRHIVLISVKTSKFSPDFLKQWSEILLNSKIIPSKTGNFEYTDDAYLDVKETNGVDEFYITARFKSDQVQHLLKGQSAKIIVDGFPELNLSGKVEEINSRKNEADTFKITPPENSSGNFIKLIERSPVTIKVEIPSAFKSKLKSRTSCSVKVATAL</sequence>
<dbReference type="RefSeq" id="WP_069379033.1">
    <property type="nucleotide sequence ID" value="NZ_CP017141.1"/>
</dbReference>
<gene>
    <name evidence="1" type="ORF">BFS30_09310</name>
</gene>
<dbReference type="Proteomes" id="UP000094313">
    <property type="component" value="Chromosome"/>
</dbReference>
<dbReference type="OrthoDB" id="746254at2"/>
<keyword evidence="2" id="KW-1185">Reference proteome</keyword>
<evidence type="ECO:0000313" key="1">
    <source>
        <dbReference type="EMBL" id="AOM77343.1"/>
    </source>
</evidence>
<accession>A0A1D7QF85</accession>
<dbReference type="KEGG" id="psty:BFS30_09310"/>
<reference evidence="1 2" key="1">
    <citation type="submission" date="2016-08" db="EMBL/GenBank/DDBJ databases">
        <authorList>
            <person name="Seilhamer J.J."/>
        </authorList>
    </citation>
    <scope>NUCLEOTIDE SEQUENCE [LARGE SCALE GENOMIC DNA]</scope>
    <source>
        <strain evidence="1 2">DX4</strain>
    </source>
</reference>